<reference evidence="4" key="1">
    <citation type="submission" date="2021-05" db="EMBL/GenBank/DDBJ databases">
        <title>The genome of the haptophyte Pavlova lutheri (Diacronema luteri, Pavlovales) - a model for lipid biosynthesis in eukaryotic algae.</title>
        <authorList>
            <person name="Hulatt C.J."/>
            <person name="Posewitz M.C."/>
        </authorList>
    </citation>
    <scope>NUCLEOTIDE SEQUENCE</scope>
    <source>
        <strain evidence="4">NIVA-4/92</strain>
    </source>
</reference>
<dbReference type="InterPro" id="IPR046336">
    <property type="entry name" value="Lon_prtase_N_sf"/>
</dbReference>
<protein>
    <recommendedName>
        <fullName evidence="3">Lon N-terminal domain-containing protein</fullName>
    </recommendedName>
</protein>
<evidence type="ECO:0000313" key="4">
    <source>
        <dbReference type="EMBL" id="KAG8461168.1"/>
    </source>
</evidence>
<feature type="region of interest" description="Disordered" evidence="1">
    <location>
        <begin position="183"/>
        <end position="208"/>
    </location>
</feature>
<dbReference type="Pfam" id="PF02190">
    <property type="entry name" value="LON_substr_bdg"/>
    <property type="match status" value="1"/>
</dbReference>
<proteinExistence type="predicted"/>
<comment type="caution">
    <text evidence="4">The sequence shown here is derived from an EMBL/GenBank/DDBJ whole genome shotgun (WGS) entry which is preliminary data.</text>
</comment>
<dbReference type="InterPro" id="IPR015947">
    <property type="entry name" value="PUA-like_sf"/>
</dbReference>
<feature type="domain" description="Lon N-terminal" evidence="3">
    <location>
        <begin position="44"/>
        <end position="159"/>
    </location>
</feature>
<dbReference type="Proteomes" id="UP000751190">
    <property type="component" value="Unassembled WGS sequence"/>
</dbReference>
<accession>A0A8J6CB69</accession>
<gene>
    <name evidence="4" type="ORF">KFE25_002357</name>
</gene>
<evidence type="ECO:0000313" key="5">
    <source>
        <dbReference type="Proteomes" id="UP000751190"/>
    </source>
</evidence>
<dbReference type="SUPFAM" id="SSF88697">
    <property type="entry name" value="PUA domain-like"/>
    <property type="match status" value="1"/>
</dbReference>
<dbReference type="Gene3D" id="2.30.130.40">
    <property type="entry name" value="LON domain-like"/>
    <property type="match status" value="1"/>
</dbReference>
<keyword evidence="2" id="KW-0732">Signal</keyword>
<feature type="compositionally biased region" description="Gly residues" evidence="1">
    <location>
        <begin position="190"/>
        <end position="203"/>
    </location>
</feature>
<dbReference type="EMBL" id="JAGTXO010000027">
    <property type="protein sequence ID" value="KAG8461168.1"/>
    <property type="molecule type" value="Genomic_DNA"/>
</dbReference>
<sequence length="400" mass="40889">MAVTAIPLFLLFGHVSPRGPPRAHIALSSAVPLPTPQPLGAFPFPLSECLLPGERKELHLYEARFLALLEHALASGGLATQLAFTETGSILAIGSLVSIESVRRRDVGANVVLRAVGRVRVERLLSAEPFIVALCHAHADETQTTEAQRAHLAAQLRELSGLHAECASIGRRMVETCAARGIRPPFAPTDGGGDGGGDGGAQGDDGAQAEAEARFGAGAGPVTWGHELTRPDSGFNRPLDAQLDDAAAAVRAARARAAGDEARLALIVGGTPDEDGGAAAAHDARCSFGSMLACACFPTAQRVEALCEADGAQRMDLASRLLRERRAMLLAKLALVQALAGGASGADVEGGDRTPGAERSAVAPDGPVETPDGPRATPDAPPATPDNSSDASPPLGGGGV</sequence>
<evidence type="ECO:0000256" key="2">
    <source>
        <dbReference type="SAM" id="SignalP"/>
    </source>
</evidence>
<organism evidence="4 5">
    <name type="scientific">Diacronema lutheri</name>
    <name type="common">Unicellular marine alga</name>
    <name type="synonym">Monochrysis lutheri</name>
    <dbReference type="NCBI Taxonomy" id="2081491"/>
    <lineage>
        <taxon>Eukaryota</taxon>
        <taxon>Haptista</taxon>
        <taxon>Haptophyta</taxon>
        <taxon>Pavlovophyceae</taxon>
        <taxon>Pavlovales</taxon>
        <taxon>Pavlovaceae</taxon>
        <taxon>Diacronema</taxon>
    </lineage>
</organism>
<dbReference type="PANTHER" id="PTHR46732">
    <property type="entry name" value="ATP-DEPENDENT PROTEASE LA (LON) DOMAIN PROTEIN"/>
    <property type="match status" value="1"/>
</dbReference>
<name>A0A8J6CB69_DIALT</name>
<evidence type="ECO:0000259" key="3">
    <source>
        <dbReference type="Pfam" id="PF02190"/>
    </source>
</evidence>
<dbReference type="PANTHER" id="PTHR46732:SF5">
    <property type="entry name" value="ATP-DEPENDENT PROTEASE LA (LON) DOMAIN PROTEIN"/>
    <property type="match status" value="1"/>
</dbReference>
<keyword evidence="5" id="KW-1185">Reference proteome</keyword>
<feature type="chain" id="PRO_5035155248" description="Lon N-terminal domain-containing protein" evidence="2">
    <location>
        <begin position="18"/>
        <end position="400"/>
    </location>
</feature>
<evidence type="ECO:0000256" key="1">
    <source>
        <dbReference type="SAM" id="MobiDB-lite"/>
    </source>
</evidence>
<dbReference type="InterPro" id="IPR003111">
    <property type="entry name" value="Lon_prtase_N"/>
</dbReference>
<feature type="signal peptide" evidence="2">
    <location>
        <begin position="1"/>
        <end position="17"/>
    </location>
</feature>
<feature type="compositionally biased region" description="Low complexity" evidence="1">
    <location>
        <begin position="385"/>
        <end position="394"/>
    </location>
</feature>
<dbReference type="AlphaFoldDB" id="A0A8J6CB69"/>
<feature type="region of interest" description="Disordered" evidence="1">
    <location>
        <begin position="344"/>
        <end position="400"/>
    </location>
</feature>
<dbReference type="OrthoDB" id="3919at2759"/>